<dbReference type="OrthoDB" id="5125370at2"/>
<feature type="transmembrane region" description="Helical" evidence="4">
    <location>
        <begin position="545"/>
        <end position="566"/>
    </location>
</feature>
<dbReference type="GO" id="GO:0016301">
    <property type="term" value="F:kinase activity"/>
    <property type="evidence" value="ECO:0007669"/>
    <property type="project" value="UniProtKB-KW"/>
</dbReference>
<keyword evidence="4" id="KW-0472">Membrane</keyword>
<evidence type="ECO:0000313" key="7">
    <source>
        <dbReference type="Proteomes" id="UP000306985"/>
    </source>
</evidence>
<dbReference type="AlphaFoldDB" id="A0A4U6QJS6"/>
<keyword evidence="7" id="KW-1185">Reference proteome</keyword>
<feature type="transmembrane region" description="Helical" evidence="4">
    <location>
        <begin position="101"/>
        <end position="120"/>
    </location>
</feature>
<keyword evidence="2" id="KW-0418">Kinase</keyword>
<evidence type="ECO:0000256" key="3">
    <source>
        <dbReference type="ARBA" id="ARBA00023012"/>
    </source>
</evidence>
<feature type="transmembrane region" description="Helical" evidence="4">
    <location>
        <begin position="515"/>
        <end position="533"/>
    </location>
</feature>
<feature type="transmembrane region" description="Helical" evidence="4">
    <location>
        <begin position="406"/>
        <end position="429"/>
    </location>
</feature>
<feature type="transmembrane region" description="Helical" evidence="4">
    <location>
        <begin position="489"/>
        <end position="508"/>
    </location>
</feature>
<feature type="transmembrane region" description="Helical" evidence="4">
    <location>
        <begin position="74"/>
        <end position="95"/>
    </location>
</feature>
<dbReference type="InterPro" id="IPR036890">
    <property type="entry name" value="HATPase_C_sf"/>
</dbReference>
<sequence>MHEWAAAPGTDGPAERRARAIIDRNAAVLRGLVGVSAGAFGLLGASPESAAVPVCAAVLAWAVARLLTVRHRTLAWTILDVLVAVAVGLSAPWTVTSADVVGQQGFVVMVVTAANVTLAWHARRGLALAACTAVTAAAVTGAVMATGQSVWTVPALYVMPLQAVLGWGLVGVFLPVAREADRAARERSNALADLDVAAARRAATWEHWSLLHDTAAATLMMVGDGAASPAADRIRRQAERDLRALDGLTGHHPTDVGEHGGLADAVRRCVADSPLTVSLAVEGAPTAPGEVVAVLVRAIRELLTNVERHAGAVPVQVLVREVRDGVVVVVQDQGPGFDPTLVRDGPGRGLRESVVGRLDRIGATALVDSATGAGTTITLTWLPSATATTPTDTSAVRSIRVPYLRYFGIALAVVTAVAVVQFAAVGLATDGAPPLMSAVLAALLLVATAAGGGRMARDRDWRPTVVGGWLGSVLVADVLFVLALRPADISRPANWALGAVPYVVVVLLTGRRPRWSVLAVAGAVLLDVVPLVAEGGLTAADVARFGQQVTLLTIFPLAAAVFYAGLLDVARTAATEDAERAALRSAERRAAALAADRAERAAMVSTTVVPLLEALADGRADPRDDRVQRSARVESARLRRIFAEHDEVDDPVVHEVRASVQASERAGVAATLDVHGAAPALPVQVRRQLLEAPMALLARAVDSARVVVDATDGRVAVSVVTRIPGFVASGSEESAGPVTVRSVAVGDQVWVQGTWEDGR</sequence>
<keyword evidence="4" id="KW-1133">Transmembrane helix</keyword>
<feature type="transmembrane region" description="Helical" evidence="4">
    <location>
        <begin position="157"/>
        <end position="177"/>
    </location>
</feature>
<dbReference type="Gene3D" id="3.30.565.10">
    <property type="entry name" value="Histidine kinase-like ATPase, C-terminal domain"/>
    <property type="match status" value="1"/>
</dbReference>
<accession>A0A4U6QJS6</accession>
<reference evidence="6 7" key="1">
    <citation type="submission" date="2019-05" db="EMBL/GenBank/DDBJ databases">
        <title>Nakamurella sp. N5BH11, whole genome shotgun sequence.</title>
        <authorList>
            <person name="Tuo L."/>
        </authorList>
    </citation>
    <scope>NUCLEOTIDE SEQUENCE [LARGE SCALE GENOMIC DNA]</scope>
    <source>
        <strain evidence="6 7">N5BH11</strain>
    </source>
</reference>
<name>A0A4U6QJS6_9ACTN</name>
<feature type="transmembrane region" description="Helical" evidence="4">
    <location>
        <begin position="465"/>
        <end position="483"/>
    </location>
</feature>
<evidence type="ECO:0000256" key="2">
    <source>
        <dbReference type="ARBA" id="ARBA00022777"/>
    </source>
</evidence>
<dbReference type="Pfam" id="PF02518">
    <property type="entry name" value="HATPase_c"/>
    <property type="match status" value="1"/>
</dbReference>
<gene>
    <name evidence="6" type="ORF">FDO65_01035</name>
</gene>
<keyword evidence="3" id="KW-0902">Two-component regulatory system</keyword>
<dbReference type="PANTHER" id="PTHR24421">
    <property type="entry name" value="NITRATE/NITRITE SENSOR PROTEIN NARX-RELATED"/>
    <property type="match status" value="1"/>
</dbReference>
<feature type="transmembrane region" description="Helical" evidence="4">
    <location>
        <begin position="435"/>
        <end position="453"/>
    </location>
</feature>
<feature type="domain" description="Histidine kinase/HSP90-like ATPase" evidence="5">
    <location>
        <begin position="295"/>
        <end position="384"/>
    </location>
</feature>
<evidence type="ECO:0000256" key="4">
    <source>
        <dbReference type="SAM" id="Phobius"/>
    </source>
</evidence>
<feature type="transmembrane region" description="Helical" evidence="4">
    <location>
        <begin position="26"/>
        <end position="44"/>
    </location>
</feature>
<keyword evidence="4" id="KW-0812">Transmembrane</keyword>
<dbReference type="InterPro" id="IPR050482">
    <property type="entry name" value="Sensor_HK_TwoCompSys"/>
</dbReference>
<evidence type="ECO:0000259" key="5">
    <source>
        <dbReference type="Pfam" id="PF02518"/>
    </source>
</evidence>
<comment type="caution">
    <text evidence="6">The sequence shown here is derived from an EMBL/GenBank/DDBJ whole genome shotgun (WGS) entry which is preliminary data.</text>
</comment>
<dbReference type="SUPFAM" id="SSF55874">
    <property type="entry name" value="ATPase domain of HSP90 chaperone/DNA topoisomerase II/histidine kinase"/>
    <property type="match status" value="1"/>
</dbReference>
<dbReference type="EMBL" id="SZZH01000001">
    <property type="protein sequence ID" value="TKV60336.1"/>
    <property type="molecule type" value="Genomic_DNA"/>
</dbReference>
<organism evidence="6 7">
    <name type="scientific">Nakamurella flava</name>
    <dbReference type="NCBI Taxonomy" id="2576308"/>
    <lineage>
        <taxon>Bacteria</taxon>
        <taxon>Bacillati</taxon>
        <taxon>Actinomycetota</taxon>
        <taxon>Actinomycetes</taxon>
        <taxon>Nakamurellales</taxon>
        <taxon>Nakamurellaceae</taxon>
        <taxon>Nakamurella</taxon>
    </lineage>
</organism>
<keyword evidence="1" id="KW-0808">Transferase</keyword>
<dbReference type="GO" id="GO:0000160">
    <property type="term" value="P:phosphorelay signal transduction system"/>
    <property type="evidence" value="ECO:0007669"/>
    <property type="project" value="UniProtKB-KW"/>
</dbReference>
<proteinExistence type="predicted"/>
<dbReference type="InterPro" id="IPR003594">
    <property type="entry name" value="HATPase_dom"/>
</dbReference>
<dbReference type="RefSeq" id="WP_137447639.1">
    <property type="nucleotide sequence ID" value="NZ_SZZH01000001.1"/>
</dbReference>
<feature type="transmembrane region" description="Helical" evidence="4">
    <location>
        <begin position="127"/>
        <end position="151"/>
    </location>
</feature>
<evidence type="ECO:0000256" key="1">
    <source>
        <dbReference type="ARBA" id="ARBA00022679"/>
    </source>
</evidence>
<evidence type="ECO:0000313" key="6">
    <source>
        <dbReference type="EMBL" id="TKV60336.1"/>
    </source>
</evidence>
<feature type="transmembrane region" description="Helical" evidence="4">
    <location>
        <begin position="50"/>
        <end position="67"/>
    </location>
</feature>
<protein>
    <recommendedName>
        <fullName evidence="5">Histidine kinase/HSP90-like ATPase domain-containing protein</fullName>
    </recommendedName>
</protein>
<dbReference type="Proteomes" id="UP000306985">
    <property type="component" value="Unassembled WGS sequence"/>
</dbReference>